<name>A0A0C5BZL4_9ARCH</name>
<dbReference type="PATRIC" id="fig|1582439.9.peg.1255"/>
<evidence type="ECO:0000313" key="1">
    <source>
        <dbReference type="EMBL" id="AJM92430.1"/>
    </source>
</evidence>
<dbReference type="EMBL" id="CP010868">
    <property type="protein sequence ID" value="AJM92430.1"/>
    <property type="molecule type" value="Genomic_DNA"/>
</dbReference>
<evidence type="ECO:0000313" key="2">
    <source>
        <dbReference type="Proteomes" id="UP000032027"/>
    </source>
</evidence>
<reference evidence="2" key="1">
    <citation type="submission" date="2015-02" db="EMBL/GenBank/DDBJ databases">
        <title>Characterization of two novel Thaumarchaeota isolated from the Northern Adriatic Sea.</title>
        <authorList>
            <person name="Bayer B."/>
            <person name="Vojvoda J."/>
            <person name="Offre P."/>
            <person name="Srivastava A."/>
            <person name="Elisabeth N."/>
            <person name="Garcia J.A.L."/>
            <person name="Schleper C."/>
            <person name="Herndl G.J."/>
        </authorList>
    </citation>
    <scope>NUCLEOTIDE SEQUENCE [LARGE SCALE GENOMIC DNA]</scope>
    <source>
        <strain evidence="2">D3C</strain>
    </source>
</reference>
<keyword evidence="2" id="KW-1185">Reference proteome</keyword>
<dbReference type="STRING" id="1582439.NPIRD3C_1218"/>
<accession>A0A0C5BZL4</accession>
<gene>
    <name evidence="1" type="ORF">NPIRD3C_1218</name>
</gene>
<dbReference type="KEGG" id="nid:NPIRD3C_1218"/>
<reference evidence="1 2" key="3">
    <citation type="journal article" date="2019" name="Int. J. Syst. Evol. Microbiol.">
        <title>Nitrosopumilus adriaticus sp. nov. and Nitrosopumilus piranensis sp. nov., two ammonia-oxidizing archaea from the Adriatic Sea and members of the class Nitrososphaeria.</title>
        <authorList>
            <person name="Bayer B."/>
            <person name="Vojvoda J."/>
            <person name="Reinthaler T."/>
            <person name="Reyes C."/>
            <person name="Pinto M."/>
            <person name="Herndl G.J."/>
        </authorList>
    </citation>
    <scope>NUCLEOTIDE SEQUENCE [LARGE SCALE GENOMIC DNA]</scope>
    <source>
        <strain evidence="1 2">D3C</strain>
    </source>
</reference>
<sequence>MSRPYKNRKIAKSIIKEKEQAIVNLCGDLITIDKNNKITLQKQQAKIMNEYSNLRVAFYSNIKPNEL</sequence>
<proteinExistence type="predicted"/>
<reference evidence="1 2" key="2">
    <citation type="journal article" date="2016" name="ISME J.">
        <title>Physiological and genomic characterization of two novel marine thaumarchaeal strains indicates niche differentiation.</title>
        <authorList>
            <person name="Bayer B."/>
            <person name="Vojvoda J."/>
            <person name="Offre P."/>
            <person name="Alves R.J."/>
            <person name="Elisabeth N.H."/>
            <person name="Garcia J.A."/>
            <person name="Volland J.M."/>
            <person name="Srivastava A."/>
            <person name="Schleper C."/>
            <person name="Herndl G.J."/>
        </authorList>
    </citation>
    <scope>NUCLEOTIDE SEQUENCE [LARGE SCALE GENOMIC DNA]</scope>
    <source>
        <strain evidence="1 2">D3C</strain>
    </source>
</reference>
<dbReference type="AlphaFoldDB" id="A0A0C5BZL4"/>
<protein>
    <submittedName>
        <fullName evidence="1">Uncharacterized protein</fullName>
    </submittedName>
</protein>
<dbReference type="Proteomes" id="UP000032027">
    <property type="component" value="Chromosome"/>
</dbReference>
<dbReference type="HOGENOM" id="CLU_2802019_0_0_2"/>
<organism evidence="1 2">
    <name type="scientific">Nitrosopumilus piranensis</name>
    <dbReference type="NCBI Taxonomy" id="1582439"/>
    <lineage>
        <taxon>Archaea</taxon>
        <taxon>Nitrososphaerota</taxon>
        <taxon>Nitrososphaeria</taxon>
        <taxon>Nitrosopumilales</taxon>
        <taxon>Nitrosopumilaceae</taxon>
        <taxon>Nitrosopumilus</taxon>
    </lineage>
</organism>